<name>A0A2N5VC42_9BASI</name>
<feature type="compositionally biased region" description="Polar residues" evidence="1">
    <location>
        <begin position="1"/>
        <end position="16"/>
    </location>
</feature>
<organism evidence="2 3">
    <name type="scientific">Puccinia coronata f. sp. avenae</name>
    <dbReference type="NCBI Taxonomy" id="200324"/>
    <lineage>
        <taxon>Eukaryota</taxon>
        <taxon>Fungi</taxon>
        <taxon>Dikarya</taxon>
        <taxon>Basidiomycota</taxon>
        <taxon>Pucciniomycotina</taxon>
        <taxon>Pucciniomycetes</taxon>
        <taxon>Pucciniales</taxon>
        <taxon>Pucciniaceae</taxon>
        <taxon>Puccinia</taxon>
    </lineage>
</organism>
<dbReference type="Proteomes" id="UP000235392">
    <property type="component" value="Unassembled WGS sequence"/>
</dbReference>
<sequence length="161" mass="17639">MSSSHPSGTRSNPSRSHSVDSRLAPDIENLDGDELDAALTESVQSSAAAIEEIFNFNHPDSTLQPSEADTTIINSRIPGAWTRDQPPHPRAQPTTSSRVYPPLPDFRPPEPSLFSRSFAPFPQRPRSRITPTSRVEPPIPSTSAHIRSSFPSFPATTFLIL</sequence>
<feature type="compositionally biased region" description="Pro residues" evidence="1">
    <location>
        <begin position="101"/>
        <end position="111"/>
    </location>
</feature>
<accession>A0A2N5VC42</accession>
<dbReference type="EMBL" id="PGCI01000030">
    <property type="protein sequence ID" value="PLW47565.1"/>
    <property type="molecule type" value="Genomic_DNA"/>
</dbReference>
<feature type="region of interest" description="Disordered" evidence="1">
    <location>
        <begin position="77"/>
        <end position="147"/>
    </location>
</feature>
<protein>
    <submittedName>
        <fullName evidence="2">Uncharacterized protein</fullName>
    </submittedName>
</protein>
<feature type="region of interest" description="Disordered" evidence="1">
    <location>
        <begin position="1"/>
        <end position="32"/>
    </location>
</feature>
<reference evidence="2 3" key="1">
    <citation type="submission" date="2017-11" db="EMBL/GenBank/DDBJ databases">
        <title>De novo assembly and phasing of dikaryotic genomes from two isolates of Puccinia coronata f. sp. avenae, the causal agent of oat crown rust.</title>
        <authorList>
            <person name="Miller M.E."/>
            <person name="Zhang Y."/>
            <person name="Omidvar V."/>
            <person name="Sperschneider J."/>
            <person name="Schwessinger B."/>
            <person name="Raley C."/>
            <person name="Palmer J.M."/>
            <person name="Garnica D."/>
            <person name="Upadhyaya N."/>
            <person name="Rathjen J."/>
            <person name="Taylor J.M."/>
            <person name="Park R.F."/>
            <person name="Dodds P.N."/>
            <person name="Hirsch C.D."/>
            <person name="Kianian S.F."/>
            <person name="Figueroa M."/>
        </authorList>
    </citation>
    <scope>NUCLEOTIDE SEQUENCE [LARGE SCALE GENOMIC DNA]</scope>
    <source>
        <strain evidence="2">12SD80</strain>
    </source>
</reference>
<comment type="caution">
    <text evidence="2">The sequence shown here is derived from an EMBL/GenBank/DDBJ whole genome shotgun (WGS) entry which is preliminary data.</text>
</comment>
<dbReference type="AlphaFoldDB" id="A0A2N5VC42"/>
<evidence type="ECO:0000256" key="1">
    <source>
        <dbReference type="SAM" id="MobiDB-lite"/>
    </source>
</evidence>
<evidence type="ECO:0000313" key="3">
    <source>
        <dbReference type="Proteomes" id="UP000235392"/>
    </source>
</evidence>
<evidence type="ECO:0000313" key="2">
    <source>
        <dbReference type="EMBL" id="PLW47565.1"/>
    </source>
</evidence>
<gene>
    <name evidence="2" type="ORF">PCASD_08196</name>
</gene>
<proteinExistence type="predicted"/>